<evidence type="ECO:0000259" key="4">
    <source>
        <dbReference type="Pfam" id="PF01555"/>
    </source>
</evidence>
<dbReference type="SUPFAM" id="SSF53335">
    <property type="entry name" value="S-adenosyl-L-methionine-dependent methyltransferases"/>
    <property type="match status" value="1"/>
</dbReference>
<dbReference type="Proteomes" id="UP000825935">
    <property type="component" value="Chromosome 38"/>
</dbReference>
<dbReference type="InterPro" id="IPR001091">
    <property type="entry name" value="RM_Methyltransferase"/>
</dbReference>
<evidence type="ECO:0000256" key="2">
    <source>
        <dbReference type="ARBA" id="ARBA00022679"/>
    </source>
</evidence>
<dbReference type="AlphaFoldDB" id="A0A8T2Q505"/>
<proteinExistence type="predicted"/>
<evidence type="ECO:0000313" key="6">
    <source>
        <dbReference type="Proteomes" id="UP000825935"/>
    </source>
</evidence>
<organism evidence="5 6">
    <name type="scientific">Ceratopteris richardii</name>
    <name type="common">Triangle waterfern</name>
    <dbReference type="NCBI Taxonomy" id="49495"/>
    <lineage>
        <taxon>Eukaryota</taxon>
        <taxon>Viridiplantae</taxon>
        <taxon>Streptophyta</taxon>
        <taxon>Embryophyta</taxon>
        <taxon>Tracheophyta</taxon>
        <taxon>Polypodiopsida</taxon>
        <taxon>Polypodiidae</taxon>
        <taxon>Polypodiales</taxon>
        <taxon>Pteridineae</taxon>
        <taxon>Pteridaceae</taxon>
        <taxon>Parkerioideae</taxon>
        <taxon>Ceratopteris</taxon>
    </lineage>
</organism>
<feature type="compositionally biased region" description="Acidic residues" evidence="3">
    <location>
        <begin position="227"/>
        <end position="239"/>
    </location>
</feature>
<name>A0A8T2Q505_CERRI</name>
<protein>
    <recommendedName>
        <fullName evidence="4">DNA methylase N-4/N-6 domain-containing protein</fullName>
    </recommendedName>
</protein>
<dbReference type="InterPro" id="IPR002941">
    <property type="entry name" value="DNA_methylase_N4/N6"/>
</dbReference>
<dbReference type="OrthoDB" id="1870283at2759"/>
<comment type="caution">
    <text evidence="5">The sequence shown here is derived from an EMBL/GenBank/DDBJ whole genome shotgun (WGS) entry which is preliminary data.</text>
</comment>
<evidence type="ECO:0000256" key="1">
    <source>
        <dbReference type="ARBA" id="ARBA00022603"/>
    </source>
</evidence>
<dbReference type="EMBL" id="CM035443">
    <property type="protein sequence ID" value="KAH7278726.1"/>
    <property type="molecule type" value="Genomic_DNA"/>
</dbReference>
<dbReference type="OMA" id="KIACAPY"/>
<keyword evidence="6" id="KW-1185">Reference proteome</keyword>
<dbReference type="PRINTS" id="PR00508">
    <property type="entry name" value="S21N4MTFRASE"/>
</dbReference>
<dbReference type="GO" id="GO:0008170">
    <property type="term" value="F:N-methyltransferase activity"/>
    <property type="evidence" value="ECO:0007669"/>
    <property type="project" value="InterPro"/>
</dbReference>
<keyword evidence="2" id="KW-0808">Transferase</keyword>
<sequence length="268" mass="30676">MLGSVNDDEPFKHPQIRKMVTDFAELTMSPLWRIVIFHSRDQSFSVSTALKARCHAVECLTWVKTNVNHTPLHRFVSATECITVGYYDEVSKRRVREHCNENGISNVLMFPAVTKKLRHVAGDMTLVNPYQKPQKLIMRLLQLFSNDDDWVLDLFSGTGTTLACSLKMFRHCIAVEKDDAQVSFIRMRINGLNECPDEDQEVGRKHIADTERFQAASREPVPPLADEPGDMADLEEPILEQERQDRCSNVPEDTNTLQPEESYDQLLL</sequence>
<accession>A0A8T2Q505</accession>
<reference evidence="5" key="1">
    <citation type="submission" date="2021-08" db="EMBL/GenBank/DDBJ databases">
        <title>WGS assembly of Ceratopteris richardii.</title>
        <authorList>
            <person name="Marchant D.B."/>
            <person name="Chen G."/>
            <person name="Jenkins J."/>
            <person name="Shu S."/>
            <person name="Leebens-Mack J."/>
            <person name="Grimwood J."/>
            <person name="Schmutz J."/>
            <person name="Soltis P."/>
            <person name="Soltis D."/>
            <person name="Chen Z.-H."/>
        </authorList>
    </citation>
    <scope>NUCLEOTIDE SEQUENCE</scope>
    <source>
        <strain evidence="5">Whitten #5841</strain>
        <tissue evidence="5">Leaf</tissue>
    </source>
</reference>
<feature type="region of interest" description="Disordered" evidence="3">
    <location>
        <begin position="214"/>
        <end position="268"/>
    </location>
</feature>
<dbReference type="GO" id="GO:0003677">
    <property type="term" value="F:DNA binding"/>
    <property type="evidence" value="ECO:0007669"/>
    <property type="project" value="InterPro"/>
</dbReference>
<dbReference type="Pfam" id="PF01555">
    <property type="entry name" value="N6_N4_Mtase"/>
    <property type="match status" value="1"/>
</dbReference>
<gene>
    <name evidence="5" type="ORF">KP509_38G053700</name>
</gene>
<evidence type="ECO:0000256" key="3">
    <source>
        <dbReference type="SAM" id="MobiDB-lite"/>
    </source>
</evidence>
<keyword evidence="1" id="KW-0489">Methyltransferase</keyword>
<evidence type="ECO:0000313" key="5">
    <source>
        <dbReference type="EMBL" id="KAH7278726.1"/>
    </source>
</evidence>
<feature type="domain" description="DNA methylase N-4/N-6" evidence="4">
    <location>
        <begin position="55"/>
        <end position="182"/>
    </location>
</feature>
<dbReference type="InterPro" id="IPR029063">
    <property type="entry name" value="SAM-dependent_MTases_sf"/>
</dbReference>
<dbReference type="GO" id="GO:0032259">
    <property type="term" value="P:methylation"/>
    <property type="evidence" value="ECO:0007669"/>
    <property type="project" value="UniProtKB-KW"/>
</dbReference>
<dbReference type="Gene3D" id="3.40.50.150">
    <property type="entry name" value="Vaccinia Virus protein VP39"/>
    <property type="match status" value="1"/>
</dbReference>